<evidence type="ECO:0000256" key="1">
    <source>
        <dbReference type="ARBA" id="ARBA00005234"/>
    </source>
</evidence>
<reference evidence="5 6" key="1">
    <citation type="journal article" date="2020" name="ISME J.">
        <title>Uncovering the hidden diversity of litter-decomposition mechanisms in mushroom-forming fungi.</title>
        <authorList>
            <person name="Floudas D."/>
            <person name="Bentzer J."/>
            <person name="Ahren D."/>
            <person name="Johansson T."/>
            <person name="Persson P."/>
            <person name="Tunlid A."/>
        </authorList>
    </citation>
    <scope>NUCLEOTIDE SEQUENCE [LARGE SCALE GENOMIC DNA]</scope>
    <source>
        <strain evidence="5 6">CBS 661.87</strain>
    </source>
</reference>
<keyword evidence="6" id="KW-1185">Reference proteome</keyword>
<evidence type="ECO:0000256" key="2">
    <source>
        <dbReference type="ARBA" id="ARBA00022670"/>
    </source>
</evidence>
<gene>
    <name evidence="5" type="ORF">D9615_003130</name>
</gene>
<comment type="caution">
    <text evidence="5">The sequence shown here is derived from an EMBL/GenBank/DDBJ whole genome shotgun (WGS) entry which is preliminary data.</text>
</comment>
<dbReference type="InterPro" id="IPR038765">
    <property type="entry name" value="Papain-like_cys_pep_sf"/>
</dbReference>
<keyword evidence="2" id="KW-0645">Protease</keyword>
<dbReference type="Gene3D" id="3.40.395.10">
    <property type="entry name" value="Adenoviral Proteinase, Chain A"/>
    <property type="match status" value="1"/>
</dbReference>
<protein>
    <recommendedName>
        <fullName evidence="4">Ubiquitin-like protease family profile domain-containing protein</fullName>
    </recommendedName>
</protein>
<sequence>MIQMSPNTDIVTSDDEDCIGFIEAEWIGVGKKYPRNTPGFIARALNRLLSIPPTFCDKFPLRESPVSMLLSYPIPSQSDEFLFVGALKWFSHKPPSVNPRSLLNQWMPSSHELKQLRKAVGQAWFDGHYSIVNLLDPDSECLPFWCISFWDLLLKIREGQEMLKKAWKWCGKEMEKMRKNGDYDAVDTLEQVKERFGRLAWDAGMDFEKGMVKTLGLSHLLGPEQLTDSDLNMMVQVLTERLPPDSKFVIASLTLTYDILNIDTKMKLAKNKYDRTVLKRYENLVKTKGIQAIFFPLHVDTNHWIVGKIDFQSDTVSYGDSNSSLLFMAVPRKFNRKLLKWLSSAFGRCFTDNGNCLPCATQVDGYSCGLLAINTIGHAVSGVPLWQTKYATQHCVKWFLEFADRALNGSNGTDINIAAEIEALNANSKLLHHLDATVLQGDHNFPNLARMAIANLLNPAPESRPMCATVNPEPETALTALRKLRGTKLKYVPARFRNSLLGELYAKHRNLQGILDEDSKTSPLIKIAQAYLDGRLDDKEVFKGLITAMASQLDREERGVGMQNFQYPPAWEEMCQILREISPQTYEALAKHIRMPTGRSLSIKRARVPRFPMELCDRTFDNVYEQLKLLKYRTGHVALSCDDTKLLPGYCLYWDSKDQVHYLIGGDEGRLMVADPEQVTQVLESTNSKEATKLRLWCLTLPVPRVSPIIVAALPISDKLDADQLFVLLKRVLDGLIDKEWSHTTYQFSLYRSQAICVIQDSKHCLKTLRNNLFSGARLLTFASSVAAYRCIRQLVDGLGRPLPKRDVEKTDSQDDNAACRLFSAGVLEYLIEHHQEESIAEIVYLFVFGELLALGARYFLDTWTAFLEVTEHLKAQHHLSREALDIIQILIKGLLALVVIHRDYIDGLSPLLLWLNSKEPCEHVFGSARKVVKDFTFLDFIYMIPKLQIKLREAALYTKVSMSDPKARASGYNHAYFDHDGVDLIALANFLSDDEIKAIARAAAQEADSLSGLVGINAS</sequence>
<accession>A0A8H5M883</accession>
<evidence type="ECO:0000313" key="6">
    <source>
        <dbReference type="Proteomes" id="UP000565441"/>
    </source>
</evidence>
<dbReference type="Pfam" id="PF02902">
    <property type="entry name" value="Peptidase_C48"/>
    <property type="match status" value="1"/>
</dbReference>
<dbReference type="PROSITE" id="PS50600">
    <property type="entry name" value="ULP_PROTEASE"/>
    <property type="match status" value="1"/>
</dbReference>
<evidence type="ECO:0000259" key="4">
    <source>
        <dbReference type="PROSITE" id="PS50600"/>
    </source>
</evidence>
<dbReference type="Proteomes" id="UP000565441">
    <property type="component" value="Unassembled WGS sequence"/>
</dbReference>
<dbReference type="GO" id="GO:0019783">
    <property type="term" value="F:ubiquitin-like protein peptidase activity"/>
    <property type="evidence" value="ECO:0007669"/>
    <property type="project" value="UniProtKB-ARBA"/>
</dbReference>
<keyword evidence="3" id="KW-0378">Hydrolase</keyword>
<organism evidence="5 6">
    <name type="scientific">Tricholomella constricta</name>
    <dbReference type="NCBI Taxonomy" id="117010"/>
    <lineage>
        <taxon>Eukaryota</taxon>
        <taxon>Fungi</taxon>
        <taxon>Dikarya</taxon>
        <taxon>Basidiomycota</taxon>
        <taxon>Agaricomycotina</taxon>
        <taxon>Agaricomycetes</taxon>
        <taxon>Agaricomycetidae</taxon>
        <taxon>Agaricales</taxon>
        <taxon>Tricholomatineae</taxon>
        <taxon>Lyophyllaceae</taxon>
        <taxon>Tricholomella</taxon>
    </lineage>
</organism>
<name>A0A8H5M883_9AGAR</name>
<dbReference type="GO" id="GO:0006508">
    <property type="term" value="P:proteolysis"/>
    <property type="evidence" value="ECO:0007669"/>
    <property type="project" value="UniProtKB-KW"/>
</dbReference>
<evidence type="ECO:0000256" key="3">
    <source>
        <dbReference type="ARBA" id="ARBA00022801"/>
    </source>
</evidence>
<comment type="similarity">
    <text evidence="1">Belongs to the peptidase C48 family.</text>
</comment>
<evidence type="ECO:0000313" key="5">
    <source>
        <dbReference type="EMBL" id="KAF5384382.1"/>
    </source>
</evidence>
<feature type="domain" description="Ubiquitin-like protease family profile" evidence="4">
    <location>
        <begin position="210"/>
        <end position="831"/>
    </location>
</feature>
<dbReference type="OrthoDB" id="73076at2759"/>
<dbReference type="InterPro" id="IPR003653">
    <property type="entry name" value="Peptidase_C48_C"/>
</dbReference>
<dbReference type="SUPFAM" id="SSF54001">
    <property type="entry name" value="Cysteine proteinases"/>
    <property type="match status" value="1"/>
</dbReference>
<dbReference type="AlphaFoldDB" id="A0A8H5M883"/>
<dbReference type="EMBL" id="JAACJP010000005">
    <property type="protein sequence ID" value="KAF5384382.1"/>
    <property type="molecule type" value="Genomic_DNA"/>
</dbReference>
<dbReference type="GO" id="GO:0008234">
    <property type="term" value="F:cysteine-type peptidase activity"/>
    <property type="evidence" value="ECO:0007669"/>
    <property type="project" value="InterPro"/>
</dbReference>
<proteinExistence type="inferred from homology"/>